<dbReference type="PANTHER" id="PTHR12989:SF10">
    <property type="entry name" value="DOL-P-GLC:GLC(2)MAN(9)GLCNAC(2)-PP-DOL ALPHA-1,2-GLUCOSYLTRANSFERASE-RELATED"/>
    <property type="match status" value="1"/>
</dbReference>
<dbReference type="STRING" id="1262450.S3C1G5"/>
<dbReference type="HOGENOM" id="CLU_017053_0_0_1"/>
<evidence type="ECO:0000256" key="11">
    <source>
        <dbReference type="ARBA" id="ARBA00023136"/>
    </source>
</evidence>
<feature type="region of interest" description="Disordered" evidence="15">
    <location>
        <begin position="78"/>
        <end position="114"/>
    </location>
</feature>
<dbReference type="VEuPathDB" id="FungiDB:F503_02710"/>
<keyword evidence="7 17" id="KW-0808">Transferase</keyword>
<dbReference type="Proteomes" id="UP000016923">
    <property type="component" value="Unassembled WGS sequence"/>
</dbReference>
<feature type="transmembrane region" description="Helical" evidence="16">
    <location>
        <begin position="255"/>
        <end position="278"/>
    </location>
</feature>
<keyword evidence="10 16" id="KW-1133">Transmembrane helix</keyword>
<feature type="transmembrane region" description="Helical" evidence="16">
    <location>
        <begin position="463"/>
        <end position="483"/>
    </location>
</feature>
<evidence type="ECO:0000256" key="5">
    <source>
        <dbReference type="ARBA" id="ARBA00018512"/>
    </source>
</evidence>
<dbReference type="GO" id="GO:0005789">
    <property type="term" value="C:endoplasmic reticulum membrane"/>
    <property type="evidence" value="ECO:0007669"/>
    <property type="project" value="UniProtKB-SubCell"/>
</dbReference>
<evidence type="ECO:0000313" key="17">
    <source>
        <dbReference type="EMBL" id="EPE06582.1"/>
    </source>
</evidence>
<gene>
    <name evidence="17" type="ORF">F503_02710</name>
</gene>
<feature type="transmembrane region" description="Helical" evidence="16">
    <location>
        <begin position="590"/>
        <end position="610"/>
    </location>
</feature>
<keyword evidence="11 16" id="KW-0472">Membrane</keyword>
<feature type="transmembrane region" description="Helical" evidence="16">
    <location>
        <begin position="23"/>
        <end position="42"/>
    </location>
</feature>
<feature type="compositionally biased region" description="Basic residues" evidence="15">
    <location>
        <begin position="661"/>
        <end position="670"/>
    </location>
</feature>
<feature type="transmembrane region" description="Helical" evidence="16">
    <location>
        <begin position="719"/>
        <end position="741"/>
    </location>
</feature>
<evidence type="ECO:0000256" key="9">
    <source>
        <dbReference type="ARBA" id="ARBA00022824"/>
    </source>
</evidence>
<dbReference type="GO" id="GO:0106073">
    <property type="term" value="F:dolichyl pyrophosphate Glc2Man9GlcNAc2 alpha-1,2-glucosyltransferase activity"/>
    <property type="evidence" value="ECO:0007669"/>
    <property type="project" value="UniProtKB-EC"/>
</dbReference>
<dbReference type="PANTHER" id="PTHR12989">
    <property type="entry name" value="ALPHA-1,2-GLUCOSYLTRANSFERASE ALG10"/>
    <property type="match status" value="1"/>
</dbReference>
<keyword evidence="9" id="KW-0256">Endoplasmic reticulum</keyword>
<proteinExistence type="inferred from homology"/>
<comment type="pathway">
    <text evidence="2">Protein modification; protein glycosylation.</text>
</comment>
<evidence type="ECO:0000256" key="16">
    <source>
        <dbReference type="SAM" id="Phobius"/>
    </source>
</evidence>
<feature type="transmembrane region" description="Helical" evidence="16">
    <location>
        <begin position="214"/>
        <end position="234"/>
    </location>
</feature>
<evidence type="ECO:0000256" key="6">
    <source>
        <dbReference type="ARBA" id="ARBA00022676"/>
    </source>
</evidence>
<comment type="subcellular location">
    <subcellularLocation>
        <location evidence="1">Endoplasmic reticulum membrane</location>
        <topology evidence="1">Multi-pass membrane protein</topology>
    </subcellularLocation>
</comment>
<dbReference type="GO" id="GO:0006488">
    <property type="term" value="P:dolichol-linked oligosaccharide biosynthetic process"/>
    <property type="evidence" value="ECO:0007669"/>
    <property type="project" value="InterPro"/>
</dbReference>
<keyword evidence="18" id="KW-1185">Reference proteome</keyword>
<evidence type="ECO:0000256" key="15">
    <source>
        <dbReference type="SAM" id="MobiDB-lite"/>
    </source>
</evidence>
<evidence type="ECO:0000256" key="14">
    <source>
        <dbReference type="ARBA" id="ARBA00048064"/>
    </source>
</evidence>
<evidence type="ECO:0000256" key="4">
    <source>
        <dbReference type="ARBA" id="ARBA00011967"/>
    </source>
</evidence>
<comment type="function">
    <text evidence="13">Dol-P-Glc:Glc(2)Man(9)GlcNAc(2)-PP-Dol alpha-1,2-glucosyltransferase that operates in the biosynthetic pathway of dolichol-linked oligosaccharides, the glycan precursors employed in protein asparagine (N)-glycosylation. The assembly of dolichol-linked oligosaccharides begins on the cytosolic side of the endoplasmic reticulum membrane and finishes in its lumen. The sequential addition of sugars to dolichol pyrophosphate produces dolichol-linked oligosaccharides containing fourteen sugars, including two GlcNAcs, nine mannoses and three glucoses. Once assembled, the oligosaccharide is transferred from the lipid to nascent proteins by oligosaccharyltransferases. In the lumen of the endoplasmic reticulum, adds the third and last glucose residue from dolichyl phosphate glucose (Dol-P-Glc) onto the lipid-linked oligosaccharide intermediate Glc(2)Man(9)GlcNAc(2)-PP-Dol to produce Glc(3)Man(9)GlcNAc(2)-PP-Dol.</text>
</comment>
<keyword evidence="6" id="KW-0328">Glycosyltransferase</keyword>
<dbReference type="EMBL" id="KE148153">
    <property type="protein sequence ID" value="EPE06582.1"/>
    <property type="molecule type" value="Genomic_DNA"/>
</dbReference>
<name>S3C1G5_OPHP1</name>
<feature type="transmembrane region" description="Helical" evidence="16">
    <location>
        <begin position="305"/>
        <end position="323"/>
    </location>
</feature>
<dbReference type="InterPro" id="IPR016900">
    <property type="entry name" value="Alg10"/>
</dbReference>
<evidence type="ECO:0000256" key="13">
    <source>
        <dbReference type="ARBA" id="ARBA00044727"/>
    </source>
</evidence>
<accession>S3C1G5</accession>
<dbReference type="OrthoDB" id="4769at2759"/>
<keyword evidence="8 16" id="KW-0812">Transmembrane</keyword>
<feature type="region of interest" description="Disordered" evidence="15">
    <location>
        <begin position="639"/>
        <end position="685"/>
    </location>
</feature>
<sequence>MEEAQASEGGGATLSLSDPKLKAFLASTLLALPGLTWQAWVLGVSFRQRRGKPVADTNALAEGAAALQAAASAAKRAAGVDSETTEPAPTTKPKSTVPTEASAVDSSSASAPSGLSKGRPLLFIAGVTFLFLFAKSWLARVLALVPEAYLDEVFHIPQAQTYCDGRWFEWDDKITTPPGLYVVSVALKIFWTGGDEKERTAADSSGAGDGCSVWALRAANNVAIMLVAVAASSCRAALEASQGKHKDKENRLISLYAFHSAINVALFPVLFFFSALYYTDVYSTLAVLLAYRNHLYRVSLGPETAPVWTDLAAILLGLVSLAFRQTNIFWVVVYMGGLEAVHAVKRVRATYGKKLLAQKLREQEQEAAKGTAPFGSLPEMMSLYSWKYAHGDVHDPPLSASWPDDWALSLVASVGIAAVCNVPAVLRQVWPHLTILASFAGFVAWNGGVVLGDKANHVATLHFAQLLYVWALMAFFSAPLFVVHAAGYAKRAVSYFNGAGSAAARKGKEDDVTDAPLPPLTVATYASENKLLRLLHVIFVKKAYYPLYLVAVFDAMLAIVRYNTLVHPFTLADNRHYMFYVFRYTIRHSLIRYALVPAYCISAWACWRVLWAAPGADEQIAGNYNSPFVGQVTELEAVEPTTEPVVDTPKKEMGKKDQKDKKVRKGKGKQQKPEEEKEEGAVSEAAPTRPVHVFLSFLDEDEDGAATAARTGPTTTTALLWLAATSLSLVTAPLVEPRYFILPWVFWRLLVPASTRGKVDVRLLLETVWFVAINVATMYMFLYRPYVWRAADGTVLDGGRLQRFMW</sequence>
<dbReference type="AlphaFoldDB" id="S3C1G5"/>
<evidence type="ECO:0000256" key="8">
    <source>
        <dbReference type="ARBA" id="ARBA00022692"/>
    </source>
</evidence>
<feature type="compositionally biased region" description="Basic and acidic residues" evidence="15">
    <location>
        <begin position="648"/>
        <end position="660"/>
    </location>
</feature>
<feature type="transmembrane region" description="Helical" evidence="16">
    <location>
        <begin position="761"/>
        <end position="782"/>
    </location>
</feature>
<evidence type="ECO:0000313" key="18">
    <source>
        <dbReference type="Proteomes" id="UP000016923"/>
    </source>
</evidence>
<dbReference type="Pfam" id="PF04922">
    <property type="entry name" value="DIE2_ALG10"/>
    <property type="match status" value="1"/>
</dbReference>
<organism evidence="17 18">
    <name type="scientific">Ophiostoma piceae (strain UAMH 11346)</name>
    <name type="common">Sap stain fungus</name>
    <dbReference type="NCBI Taxonomy" id="1262450"/>
    <lineage>
        <taxon>Eukaryota</taxon>
        <taxon>Fungi</taxon>
        <taxon>Dikarya</taxon>
        <taxon>Ascomycota</taxon>
        <taxon>Pezizomycotina</taxon>
        <taxon>Sordariomycetes</taxon>
        <taxon>Sordariomycetidae</taxon>
        <taxon>Ophiostomatales</taxon>
        <taxon>Ophiostomataceae</taxon>
        <taxon>Ophiostoma</taxon>
    </lineage>
</organism>
<comment type="similarity">
    <text evidence="3">Belongs to the ALG10 glucosyltransferase family.</text>
</comment>
<evidence type="ECO:0000256" key="3">
    <source>
        <dbReference type="ARBA" id="ARBA00010600"/>
    </source>
</evidence>
<dbReference type="eggNOG" id="KOG2642">
    <property type="taxonomic scope" value="Eukaryota"/>
</dbReference>
<protein>
    <recommendedName>
        <fullName evidence="5">Dol-P-Glc:Glc(2)Man(9)GlcNAc(2)-PP-Dol alpha-1,2-glucosyltransferase</fullName>
        <ecNumber evidence="4">2.4.1.256</ecNumber>
    </recommendedName>
    <alternativeName>
        <fullName evidence="12">Asparagine-linked glycosylation protein 10</fullName>
    </alternativeName>
</protein>
<dbReference type="EC" id="2.4.1.256" evidence="4"/>
<comment type="catalytic activity">
    <reaction evidence="14">
        <text>an alpha-D-Glc-(1-&gt;3)-alpha-D-Glc-(1-&gt;3)-alpha-D-Man-(1-&gt;2)-alpha-D-Man-(1-&gt;2)-alpha-D-Man-(1-&gt;3)-[alpha-D-Man-(1-&gt;2)-alpha-D-Man-(1-&gt;3)-[alpha-D-Man-(1-&gt;2)-alpha-D-Man-(1-&gt;6)]-alpha-D-Man-(1-&gt;6)]-beta-D-Man-(1-&gt;4)-beta-D-GlcNAc-(1-&gt;4)-alpha-D-GlcNAc-diphospho-di-trans,poly-cis-dolichol + a di-trans,poly-cis-dolichyl beta-D-glucosyl phosphate = a alpha-D-Glc-(1-&gt;2)-alpha-D-Glc-(1-&gt;3)-alpha-D-Glc-(1-&gt;3)-alpha-D-Man-(1-&gt;2)-alpha-D-Man-(1-&gt;2)-alpha-D-Man-(1-&gt;3)-[alpha-D-Man-(1-&gt;2)-alpha-D-Man-(1-&gt;3)-[alpha-D-Man-(1-&gt;2)-alpha-D-Man-(1-&gt;6)]-alpha-D-Man-(1-&gt;6)]-beta-D-Man-(1-&gt;4)-beta-D-GlcNAc-(1-&gt;4)-alpha-D-GlcNAc-diphospho-di-trans,poly-cis-dolichol + a di-trans,poly-cis-dolichyl phosphate + H(+)</text>
        <dbReference type="Rhea" id="RHEA:29543"/>
        <dbReference type="Rhea" id="RHEA-COMP:19498"/>
        <dbReference type="Rhea" id="RHEA-COMP:19502"/>
        <dbReference type="Rhea" id="RHEA-COMP:19512"/>
        <dbReference type="Rhea" id="RHEA-COMP:19522"/>
        <dbReference type="ChEBI" id="CHEBI:15378"/>
        <dbReference type="ChEBI" id="CHEBI:57525"/>
        <dbReference type="ChEBI" id="CHEBI:57683"/>
        <dbReference type="ChEBI" id="CHEBI:132522"/>
        <dbReference type="ChEBI" id="CHEBI:132523"/>
        <dbReference type="EC" id="2.4.1.256"/>
    </reaction>
    <physiologicalReaction direction="left-to-right" evidence="14">
        <dbReference type="Rhea" id="RHEA:29544"/>
    </physiologicalReaction>
</comment>
<evidence type="ECO:0000256" key="10">
    <source>
        <dbReference type="ARBA" id="ARBA00022989"/>
    </source>
</evidence>
<evidence type="ECO:0000256" key="1">
    <source>
        <dbReference type="ARBA" id="ARBA00004477"/>
    </source>
</evidence>
<reference evidence="17 18" key="1">
    <citation type="journal article" date="2013" name="BMC Genomics">
        <title>The genome and transcriptome of the pine saprophyte Ophiostoma piceae, and a comparison with the bark beetle-associated pine pathogen Grosmannia clavigera.</title>
        <authorList>
            <person name="Haridas S."/>
            <person name="Wang Y."/>
            <person name="Lim L."/>
            <person name="Massoumi Alamouti S."/>
            <person name="Jackman S."/>
            <person name="Docking R."/>
            <person name="Robertson G."/>
            <person name="Birol I."/>
            <person name="Bohlmann J."/>
            <person name="Breuil C."/>
        </authorList>
    </citation>
    <scope>NUCLEOTIDE SEQUENCE [LARGE SCALE GENOMIC DNA]</scope>
    <source>
        <strain evidence="17 18">UAMH 11346</strain>
    </source>
</reference>
<evidence type="ECO:0000256" key="7">
    <source>
        <dbReference type="ARBA" id="ARBA00022679"/>
    </source>
</evidence>
<feature type="transmembrane region" description="Helical" evidence="16">
    <location>
        <begin position="433"/>
        <end position="451"/>
    </location>
</feature>
<dbReference type="OMA" id="VWDSKIT"/>
<dbReference type="UniPathway" id="UPA00378"/>
<feature type="transmembrane region" description="Helical" evidence="16">
    <location>
        <begin position="543"/>
        <end position="562"/>
    </location>
</feature>
<evidence type="ECO:0000256" key="12">
    <source>
        <dbReference type="ARBA" id="ARBA00032069"/>
    </source>
</evidence>
<feature type="compositionally biased region" description="Low complexity" evidence="15">
    <location>
        <begin position="85"/>
        <end position="114"/>
    </location>
</feature>
<feature type="transmembrane region" description="Helical" evidence="16">
    <location>
        <begin position="121"/>
        <end position="139"/>
    </location>
</feature>
<evidence type="ECO:0000256" key="2">
    <source>
        <dbReference type="ARBA" id="ARBA00004922"/>
    </source>
</evidence>